<sequence length="551" mass="65089">MKMTSKNLYHWSIDQYINKIRNGEILACKEIHELIDFLELKLNEPDIVIDGQKIDEAIENIEKHFPFKLLDWEVFILAFVVGVLYSDGTLMFNEFLIMMGRGGGKTGFMSIIEWYLTTKQGINKYHVDIVATSEDQAKESFDEVHTILEDNKKKYKKFFRWTMEKIVFQKTRSTLRYRTNNAKTKDGGRQGAVIFDEVHAYENEDSIKVFTSGLGKKKHPRRFYFTTDGYVRDGFLDQLKLEAKMILAGERPKRRTFPFICKIDDPEEVHDPRMWEKANPSIRYFSDLRQEMMDEYEKLEDRPSSYIEFMTKRMNIPSTDSYQEVTDWEVLMEITNISWPDLRGRACIGAIDYSDTTDFVGLGLLFKVGDKYYWLHHTLINKKSLKNKTYKVDLELAKQKGLVTFIDDETNKPEYLVKWFMEMAKLYNIKMITGDLYRINYVEEKFKEAGFGNMKVARSGWKTHTMLQPIIEDLFSYRNIIYAKDDFMMRWYTNNTFVQRDAKQNITYEKIEPKLRKTDGFAALLHALQFKDELNVVEVKINRKLRSVTGN</sequence>
<dbReference type="RefSeq" id="WP_229677493.1">
    <property type="nucleotide sequence ID" value="NZ_BMKI01000002.1"/>
</dbReference>
<keyword evidence="5" id="KW-1185">Reference proteome</keyword>
<gene>
    <name evidence="4" type="primary">terL</name>
    <name evidence="4" type="ORF">GCM10011573_12430</name>
</gene>
<keyword evidence="1" id="KW-0472">Membrane</keyword>
<dbReference type="Pfam" id="PF03354">
    <property type="entry name" value="TerL_ATPase"/>
    <property type="match status" value="1"/>
</dbReference>
<dbReference type="PANTHER" id="PTHR41287:SF1">
    <property type="entry name" value="PROTEIN YMFN"/>
    <property type="match status" value="1"/>
</dbReference>
<dbReference type="InterPro" id="IPR046461">
    <property type="entry name" value="TerL_ATPase"/>
</dbReference>
<dbReference type="InterPro" id="IPR046462">
    <property type="entry name" value="TerL_nuclease"/>
</dbReference>
<dbReference type="Proteomes" id="UP000630615">
    <property type="component" value="Unassembled WGS sequence"/>
</dbReference>
<dbReference type="EMBL" id="BMKI01000002">
    <property type="protein sequence ID" value="GGC84322.1"/>
    <property type="molecule type" value="Genomic_DNA"/>
</dbReference>
<evidence type="ECO:0000259" key="3">
    <source>
        <dbReference type="Pfam" id="PF20441"/>
    </source>
</evidence>
<reference evidence="5" key="1">
    <citation type="journal article" date="2019" name="Int. J. Syst. Evol. Microbiol.">
        <title>The Global Catalogue of Microorganisms (GCM) 10K type strain sequencing project: providing services to taxonomists for standard genome sequencing and annotation.</title>
        <authorList>
            <consortium name="The Broad Institute Genomics Platform"/>
            <consortium name="The Broad Institute Genome Sequencing Center for Infectious Disease"/>
            <person name="Wu L."/>
            <person name="Ma J."/>
        </authorList>
    </citation>
    <scope>NUCLEOTIDE SEQUENCE [LARGE SCALE GENOMIC DNA]</scope>
    <source>
        <strain evidence="5">CGMCC 1.15942</strain>
    </source>
</reference>
<name>A0ABQ1NTC0_9ENTE</name>
<keyword evidence="1" id="KW-1133">Transmembrane helix</keyword>
<evidence type="ECO:0000313" key="4">
    <source>
        <dbReference type="EMBL" id="GGC84322.1"/>
    </source>
</evidence>
<feature type="transmembrane region" description="Helical" evidence="1">
    <location>
        <begin position="74"/>
        <end position="92"/>
    </location>
</feature>
<protein>
    <submittedName>
        <fullName evidence="4">Terminase</fullName>
    </submittedName>
</protein>
<accession>A0ABQ1NTC0</accession>
<feature type="domain" description="Terminase large subunit-like ATPase" evidence="2">
    <location>
        <begin position="72"/>
        <end position="240"/>
    </location>
</feature>
<proteinExistence type="predicted"/>
<keyword evidence="1" id="KW-0812">Transmembrane</keyword>
<dbReference type="PANTHER" id="PTHR41287">
    <property type="match status" value="1"/>
</dbReference>
<organism evidence="4 5">
    <name type="scientific">Enterococcus wangshanyuanii</name>
    <dbReference type="NCBI Taxonomy" id="2005703"/>
    <lineage>
        <taxon>Bacteria</taxon>
        <taxon>Bacillati</taxon>
        <taxon>Bacillota</taxon>
        <taxon>Bacilli</taxon>
        <taxon>Lactobacillales</taxon>
        <taxon>Enterococcaceae</taxon>
        <taxon>Enterococcus</taxon>
    </lineage>
</organism>
<comment type="caution">
    <text evidence="4">The sequence shown here is derived from an EMBL/GenBank/DDBJ whole genome shotgun (WGS) entry which is preliminary data.</text>
</comment>
<dbReference type="Gene3D" id="3.40.50.300">
    <property type="entry name" value="P-loop containing nucleotide triphosphate hydrolases"/>
    <property type="match status" value="1"/>
</dbReference>
<evidence type="ECO:0000259" key="2">
    <source>
        <dbReference type="Pfam" id="PF03354"/>
    </source>
</evidence>
<feature type="domain" description="Terminase large subunit-like endonuclease" evidence="3">
    <location>
        <begin position="257"/>
        <end position="527"/>
    </location>
</feature>
<dbReference type="InterPro" id="IPR027417">
    <property type="entry name" value="P-loop_NTPase"/>
</dbReference>
<evidence type="ECO:0000313" key="5">
    <source>
        <dbReference type="Proteomes" id="UP000630615"/>
    </source>
</evidence>
<dbReference type="Pfam" id="PF20441">
    <property type="entry name" value="TerL_nuclease"/>
    <property type="match status" value="1"/>
</dbReference>
<dbReference type="InterPro" id="IPR005021">
    <property type="entry name" value="Terminase_largesu-like"/>
</dbReference>
<evidence type="ECO:0000256" key="1">
    <source>
        <dbReference type="SAM" id="Phobius"/>
    </source>
</evidence>